<proteinExistence type="predicted"/>
<dbReference type="EMBL" id="PNEN01000433">
    <property type="protein sequence ID" value="PPJ58991.1"/>
    <property type="molecule type" value="Genomic_DNA"/>
</dbReference>
<evidence type="ECO:0000313" key="3">
    <source>
        <dbReference type="Proteomes" id="UP000237631"/>
    </source>
</evidence>
<keyword evidence="3" id="KW-1185">Reference proteome</keyword>
<accession>A0A2S6CGZ9</accession>
<comment type="caution">
    <text evidence="2">The sequence shown here is derived from an EMBL/GenBank/DDBJ whole genome shotgun (WGS) entry which is preliminary data.</text>
</comment>
<keyword evidence="1" id="KW-0472">Membrane</keyword>
<dbReference type="Proteomes" id="UP000237631">
    <property type="component" value="Unassembled WGS sequence"/>
</dbReference>
<dbReference type="AlphaFoldDB" id="A0A2S6CGZ9"/>
<protein>
    <submittedName>
        <fullName evidence="2">Uncharacterized protein</fullName>
    </submittedName>
</protein>
<keyword evidence="1" id="KW-0812">Transmembrane</keyword>
<evidence type="ECO:0000313" key="2">
    <source>
        <dbReference type="EMBL" id="PPJ58991.1"/>
    </source>
</evidence>
<sequence length="261" mass="29510">MGKNNPLQTLQKAVELWQVRFDDEYSTLIAIEEEFHQNWKTSINGDMESNPSYKRAIQRVRALLATVFVRLGPNVFVWMVLAVPVSVLFRGKTSIVFDKAREWANDKIIPTKLAAVTGILALRYDFERWSRKVLESHVGNVLPVLDATLAHFLWPSINATSQAPHFPQPAHDETGNVQPSDSDLQEYETYEFPAGYLSALLARPQCAGIMLPFKCHRTDYTRNLIVMDELSVAGISGSIRPSPRLSTALLVSQQCRWRISP</sequence>
<organism evidence="2 3">
    <name type="scientific">Cercospora berteroae</name>
    <dbReference type="NCBI Taxonomy" id="357750"/>
    <lineage>
        <taxon>Eukaryota</taxon>
        <taxon>Fungi</taxon>
        <taxon>Dikarya</taxon>
        <taxon>Ascomycota</taxon>
        <taxon>Pezizomycotina</taxon>
        <taxon>Dothideomycetes</taxon>
        <taxon>Dothideomycetidae</taxon>
        <taxon>Mycosphaerellales</taxon>
        <taxon>Mycosphaerellaceae</taxon>
        <taxon>Cercospora</taxon>
    </lineage>
</organism>
<feature type="transmembrane region" description="Helical" evidence="1">
    <location>
        <begin position="62"/>
        <end position="89"/>
    </location>
</feature>
<name>A0A2S6CGZ9_9PEZI</name>
<evidence type="ECO:0000256" key="1">
    <source>
        <dbReference type="SAM" id="Phobius"/>
    </source>
</evidence>
<keyword evidence="1" id="KW-1133">Transmembrane helix</keyword>
<reference evidence="3" key="1">
    <citation type="journal article" date="2017" name="bioRxiv">
        <title>Conservation of a gene cluster reveals novel cercosporin biosynthetic mechanisms and extends production to the genus Colletotrichum.</title>
        <authorList>
            <person name="de Jonge R."/>
            <person name="Ebert M.K."/>
            <person name="Huitt-Roehl C.R."/>
            <person name="Pal P."/>
            <person name="Suttle J.C."/>
            <person name="Spanner R.E."/>
            <person name="Neubauer J.D."/>
            <person name="Jurick W.M.II."/>
            <person name="Stott K.A."/>
            <person name="Secor G.A."/>
            <person name="Thomma B.P.H.J."/>
            <person name="Van de Peer Y."/>
            <person name="Townsend C.A."/>
            <person name="Bolton M.D."/>
        </authorList>
    </citation>
    <scope>NUCLEOTIDE SEQUENCE [LARGE SCALE GENOMIC DNA]</scope>
    <source>
        <strain evidence="3">CBS538.71</strain>
    </source>
</reference>
<gene>
    <name evidence="2" type="ORF">CBER1_11238</name>
</gene>